<reference evidence="3" key="1">
    <citation type="submission" date="2017-11" db="EMBL/GenBank/DDBJ databases">
        <authorList>
            <person name="Watanabe M."/>
            <person name="Kojima H."/>
        </authorList>
    </citation>
    <scope>NUCLEOTIDE SEQUENCE [LARGE SCALE GENOMIC DNA]</scope>
    <source>
        <strain evidence="3">Tokyo 01</strain>
    </source>
</reference>
<proteinExistence type="predicted"/>
<protein>
    <submittedName>
        <fullName evidence="2">Uncharacterized protein</fullName>
    </submittedName>
</protein>
<feature type="region of interest" description="Disordered" evidence="1">
    <location>
        <begin position="1"/>
        <end position="62"/>
    </location>
</feature>
<dbReference type="Proteomes" id="UP000288096">
    <property type="component" value="Unassembled WGS sequence"/>
</dbReference>
<name>A0A401FY58_9BACT</name>
<keyword evidence="3" id="KW-1185">Reference proteome</keyword>
<comment type="caution">
    <text evidence="2">The sequence shown here is derived from an EMBL/GenBank/DDBJ whole genome shotgun (WGS) entry which is preliminary data.</text>
</comment>
<accession>A0A401FY58</accession>
<gene>
    <name evidence="2" type="ORF">DENIS_2861</name>
</gene>
<organism evidence="2 3">
    <name type="scientific">Desulfonema ishimotonii</name>
    <dbReference type="NCBI Taxonomy" id="45657"/>
    <lineage>
        <taxon>Bacteria</taxon>
        <taxon>Pseudomonadati</taxon>
        <taxon>Thermodesulfobacteriota</taxon>
        <taxon>Desulfobacteria</taxon>
        <taxon>Desulfobacterales</taxon>
        <taxon>Desulfococcaceae</taxon>
        <taxon>Desulfonema</taxon>
    </lineage>
</organism>
<evidence type="ECO:0000313" key="3">
    <source>
        <dbReference type="Proteomes" id="UP000288096"/>
    </source>
</evidence>
<dbReference type="AlphaFoldDB" id="A0A401FY58"/>
<reference evidence="3" key="2">
    <citation type="submission" date="2019-01" db="EMBL/GenBank/DDBJ databases">
        <title>Genome sequence of Desulfonema ishimotonii strain Tokyo 01.</title>
        <authorList>
            <person name="Fukui M."/>
        </authorList>
    </citation>
    <scope>NUCLEOTIDE SEQUENCE [LARGE SCALE GENOMIC DNA]</scope>
    <source>
        <strain evidence="3">Tokyo 01</strain>
    </source>
</reference>
<dbReference type="EMBL" id="BEXT01000001">
    <property type="protein sequence ID" value="GBC61899.1"/>
    <property type="molecule type" value="Genomic_DNA"/>
</dbReference>
<evidence type="ECO:0000256" key="1">
    <source>
        <dbReference type="SAM" id="MobiDB-lite"/>
    </source>
</evidence>
<feature type="compositionally biased region" description="Basic and acidic residues" evidence="1">
    <location>
        <begin position="24"/>
        <end position="34"/>
    </location>
</feature>
<evidence type="ECO:0000313" key="2">
    <source>
        <dbReference type="EMBL" id="GBC61899.1"/>
    </source>
</evidence>
<sequence length="62" mass="6624">MNESDLHETREMPDETEPFFSEANADKSGKDLRVSRKTQPGRAGRTAGISAADGRCQSAGGV</sequence>
<feature type="compositionally biased region" description="Basic and acidic residues" evidence="1">
    <location>
        <begin position="1"/>
        <end position="13"/>
    </location>
</feature>